<dbReference type="SMART" id="SM00448">
    <property type="entry name" value="REC"/>
    <property type="match status" value="1"/>
</dbReference>
<dbReference type="GO" id="GO:0006355">
    <property type="term" value="P:regulation of DNA-templated transcription"/>
    <property type="evidence" value="ECO:0007669"/>
    <property type="project" value="InterPro"/>
</dbReference>
<dbReference type="InterPro" id="IPR036388">
    <property type="entry name" value="WH-like_DNA-bd_sf"/>
</dbReference>
<feature type="domain" description="Response regulatory" evidence="4">
    <location>
        <begin position="17"/>
        <end position="132"/>
    </location>
</feature>
<feature type="DNA-binding region" description="OmpR/PhoB-type" evidence="3">
    <location>
        <begin position="142"/>
        <end position="236"/>
    </location>
</feature>
<feature type="modified residue" description="4-aspartylphosphate" evidence="2">
    <location>
        <position position="67"/>
    </location>
</feature>
<evidence type="ECO:0000259" key="4">
    <source>
        <dbReference type="PROSITE" id="PS50110"/>
    </source>
</evidence>
<evidence type="ECO:0000256" key="3">
    <source>
        <dbReference type="PROSITE-ProRule" id="PRU01091"/>
    </source>
</evidence>
<dbReference type="InterPro" id="IPR016032">
    <property type="entry name" value="Sig_transdc_resp-reg_C-effctor"/>
</dbReference>
<proteinExistence type="predicted"/>
<dbReference type="EMBL" id="CP053840">
    <property type="protein sequence ID" value="QKF67056.1"/>
    <property type="molecule type" value="Genomic_DNA"/>
</dbReference>
<keyword evidence="1 3" id="KW-0238">DNA-binding</keyword>
<evidence type="ECO:0000256" key="2">
    <source>
        <dbReference type="PROSITE-ProRule" id="PRU00169"/>
    </source>
</evidence>
<dbReference type="Proteomes" id="UP000503482">
    <property type="component" value="Chromosome"/>
</dbReference>
<dbReference type="RefSeq" id="WP_128358513.1">
    <property type="nucleotide sequence ID" value="NZ_CP053840.1"/>
</dbReference>
<reference evidence="6 7" key="1">
    <citation type="submission" date="2020-05" db="EMBL/GenBank/DDBJ databases">
        <title>Complete genome sequencing of Campylobacter and Arcobacter type strains.</title>
        <authorList>
            <person name="Miller W.G."/>
            <person name="Yee E."/>
        </authorList>
    </citation>
    <scope>NUCLEOTIDE SEQUENCE [LARGE SCALE GENOMIC DNA]</scope>
    <source>
        <strain evidence="6 7">LMG 26156</strain>
    </source>
</reference>
<name>A0AAE7B9G2_9BACT</name>
<dbReference type="InterPro" id="IPR001789">
    <property type="entry name" value="Sig_transdc_resp-reg_receiver"/>
</dbReference>
<dbReference type="InterPro" id="IPR052048">
    <property type="entry name" value="ST_Response_Regulator"/>
</dbReference>
<dbReference type="Pfam" id="PF00072">
    <property type="entry name" value="Response_reg"/>
    <property type="match status" value="1"/>
</dbReference>
<dbReference type="GO" id="GO:0000160">
    <property type="term" value="P:phosphorelay signal transduction system"/>
    <property type="evidence" value="ECO:0007669"/>
    <property type="project" value="InterPro"/>
</dbReference>
<sequence>MQVDKLRDLIKHTKNLNVLYVEDNIEVQTQTVKMLKSFFKDICIANNGKIGLELFSKNDSYHLIITDIKMPMLDGLSLIEYIRKTNKKIPIIVLSAHDDTDYLIKTINAGIDGYILKPYTLKQISETLIKIMEKYDFENLLKENVELEYDFIWNKNTNQLFKNNEQIKLSKNESRLFKLFINSNSLIKDYKEIETFIFDCYDNDMKKIRNLMSRLRVKLDCDLFETIYSHGYSLKYKQEI</sequence>
<gene>
    <name evidence="6" type="ORF">AVENP_1504</name>
</gene>
<dbReference type="PANTHER" id="PTHR43228">
    <property type="entry name" value="TWO-COMPONENT RESPONSE REGULATOR"/>
    <property type="match status" value="1"/>
</dbReference>
<dbReference type="SUPFAM" id="SSF46894">
    <property type="entry name" value="C-terminal effector domain of the bipartite response regulators"/>
    <property type="match status" value="1"/>
</dbReference>
<dbReference type="Gene3D" id="3.40.50.2300">
    <property type="match status" value="1"/>
</dbReference>
<keyword evidence="7" id="KW-1185">Reference proteome</keyword>
<protein>
    <submittedName>
        <fullName evidence="6">Two-component system response regulator</fullName>
    </submittedName>
</protein>
<dbReference type="AlphaFoldDB" id="A0AAE7B9G2"/>
<accession>A0AAE7B9G2</accession>
<feature type="domain" description="OmpR/PhoB-type" evidence="5">
    <location>
        <begin position="142"/>
        <end position="236"/>
    </location>
</feature>
<dbReference type="PANTHER" id="PTHR43228:SF1">
    <property type="entry name" value="TWO-COMPONENT RESPONSE REGULATOR ARR22"/>
    <property type="match status" value="1"/>
</dbReference>
<organism evidence="6 7">
    <name type="scientific">Arcobacter venerupis</name>
    <dbReference type="NCBI Taxonomy" id="1054033"/>
    <lineage>
        <taxon>Bacteria</taxon>
        <taxon>Pseudomonadati</taxon>
        <taxon>Campylobacterota</taxon>
        <taxon>Epsilonproteobacteria</taxon>
        <taxon>Campylobacterales</taxon>
        <taxon>Arcobacteraceae</taxon>
        <taxon>Arcobacter</taxon>
    </lineage>
</organism>
<evidence type="ECO:0000256" key="1">
    <source>
        <dbReference type="ARBA" id="ARBA00023125"/>
    </source>
</evidence>
<evidence type="ECO:0000313" key="6">
    <source>
        <dbReference type="EMBL" id="QKF67056.1"/>
    </source>
</evidence>
<keyword evidence="2" id="KW-0597">Phosphoprotein</keyword>
<dbReference type="GO" id="GO:0003677">
    <property type="term" value="F:DNA binding"/>
    <property type="evidence" value="ECO:0007669"/>
    <property type="project" value="UniProtKB-UniRule"/>
</dbReference>
<dbReference type="SUPFAM" id="SSF52172">
    <property type="entry name" value="CheY-like"/>
    <property type="match status" value="1"/>
</dbReference>
<evidence type="ECO:0000259" key="5">
    <source>
        <dbReference type="PROSITE" id="PS51755"/>
    </source>
</evidence>
<dbReference type="InterPro" id="IPR011006">
    <property type="entry name" value="CheY-like_superfamily"/>
</dbReference>
<dbReference type="KEGG" id="avp:AVENP_1504"/>
<dbReference type="InterPro" id="IPR001867">
    <property type="entry name" value="OmpR/PhoB-type_DNA-bd"/>
</dbReference>
<dbReference type="Gene3D" id="1.10.10.10">
    <property type="entry name" value="Winged helix-like DNA-binding domain superfamily/Winged helix DNA-binding domain"/>
    <property type="match status" value="1"/>
</dbReference>
<dbReference type="PROSITE" id="PS50110">
    <property type="entry name" value="RESPONSE_REGULATORY"/>
    <property type="match status" value="1"/>
</dbReference>
<dbReference type="PROSITE" id="PS51755">
    <property type="entry name" value="OMPR_PHOB"/>
    <property type="match status" value="1"/>
</dbReference>
<evidence type="ECO:0000313" key="7">
    <source>
        <dbReference type="Proteomes" id="UP000503482"/>
    </source>
</evidence>